<dbReference type="Proteomes" id="UP001141327">
    <property type="component" value="Unassembled WGS sequence"/>
</dbReference>
<feature type="domain" description="TRF2/HOY1 PH-like" evidence="2">
    <location>
        <begin position="786"/>
        <end position="903"/>
    </location>
</feature>
<protein>
    <recommendedName>
        <fullName evidence="2">TRF2/HOY1 PH-like domain-containing protein</fullName>
    </recommendedName>
</protein>
<dbReference type="PANTHER" id="PTHR48125">
    <property type="entry name" value="LP07818P1"/>
    <property type="match status" value="1"/>
</dbReference>
<feature type="compositionally biased region" description="Pro residues" evidence="1">
    <location>
        <begin position="1403"/>
        <end position="1412"/>
    </location>
</feature>
<dbReference type="InterPro" id="IPR057939">
    <property type="entry name" value="TRF2_HOY1_PH"/>
</dbReference>
<dbReference type="EMBL" id="JAPMOS010000148">
    <property type="protein sequence ID" value="KAJ4454553.1"/>
    <property type="molecule type" value="Genomic_DNA"/>
</dbReference>
<reference evidence="3" key="1">
    <citation type="journal article" date="2022" name="bioRxiv">
        <title>Genomics of Preaxostyla Flagellates Illuminates Evolutionary Transitions and the Path Towards Mitochondrial Loss.</title>
        <authorList>
            <person name="Novak L.V.F."/>
            <person name="Treitli S.C."/>
            <person name="Pyrih J."/>
            <person name="Halakuc P."/>
            <person name="Pipaliya S.V."/>
            <person name="Vacek V."/>
            <person name="Brzon O."/>
            <person name="Soukal P."/>
            <person name="Eme L."/>
            <person name="Dacks J.B."/>
            <person name="Karnkowska A."/>
            <person name="Elias M."/>
            <person name="Hampl V."/>
        </authorList>
    </citation>
    <scope>NUCLEOTIDE SEQUENCE</scope>
    <source>
        <strain evidence="3">RCP-MX</strain>
    </source>
</reference>
<feature type="region of interest" description="Disordered" evidence="1">
    <location>
        <begin position="975"/>
        <end position="998"/>
    </location>
</feature>
<evidence type="ECO:0000259" key="2">
    <source>
        <dbReference type="Pfam" id="PF24818"/>
    </source>
</evidence>
<evidence type="ECO:0000313" key="4">
    <source>
        <dbReference type="Proteomes" id="UP001141327"/>
    </source>
</evidence>
<dbReference type="PANTHER" id="PTHR48125:SF10">
    <property type="entry name" value="OS12G0136300 PROTEIN"/>
    <property type="match status" value="1"/>
</dbReference>
<name>A0ABQ8U761_9EUKA</name>
<sequence>MSGQKHPRDDPPTPPPQKHPRDESHAAPPAPSAPTSFALNELDVTFPMLKFQSGSFITVDPLLPLSDALLEGLNPNEIDRETSLDLHLNLLLCLPSVSFRFTHFNSGTCRRIEMFSQNILGASLFQSRDPSTYCLVIDFGACLFAHRQIRASGYQWEKCEDFTSQNISRWGRCAGWIRSTDAWAFARAFETCNVPLLTQPFVKGLHSDHVICPEHGLCHDYDRLPAEQRTPEAAQEVFLRHMREVHQAAADAPLGTFGDPPIFHPVPQMRNKAPCSPVMLGQLGAVFPPPPPAPAATFPNGLSSLTLQRASIPLRSMTIGTWQCLHTHLRTMAEIEEPDRRALAAAQNHIQRAGALDPTATATSLGLATFRSTVHPEHPLLNVPAHAQQREAAEQGMKNGVRGMKYGGMRAGYEVRGYEAGVWSLEFEMKCGMTQQKDTLAKLQDQLQGRRLLSDASHAPMELAQVVPLVTPVTGPTKQSTSGFSFKSHPAPEVAAPFGMQPSTHEERLALELCFAASPATPQAASPPAPLLPSYTNPGLLRTIEIPLDQLVHLDIQQPPTPAPPPAASGLPAMQCDDYVLVLDFAKPLPEVFTPPAGHPAVVGEGVPTQAQLMVGAYNGRSRRVVATLPRVFLPALLTLCQSHPVLHHAMHGVPFGQIPGGLPAPSFLCMGCTFHTPDAPAWQKHLEQSRDAQRQPINTRTCQGMAMWTAMRPHECPHVPVLTWITPPAAPSPSPEPLAVPAAPGPLVFDPPAPSLASPTNWMPAHPAIHPTILSPFVGEEVSIPMQRISIGAWDRSTPGFDMTLRMIPQKQLFVYRMRYMREQRHQVFFDQIEFPFEDVVFLRPERLPRERASELTIGLAKTPAFFHGIYGPTLRHERLVPQADPTKDQASLYCRHVIRFHGEAAFEPLIHSLERHSGCRQLLMQSLFVPGLDRPTPLPFRAYPIPPAIPPPPRCATFTDVRRTVTTTMSFAGPLVLAPPGPTSTRGAEAARPAEDPRAVSLARHEMPLSQAPGPSAPVAFLVPPILISLLQLHPDRPRPPRSTQPLPPPPGPFFRDVDPESLLPRTAYKLIKPPKRTIPDEEAAGDDDDDDDDDAPKAPPASGPAKPALTEASRRIRKTVTCQCRAEAVPGAATPPGVSPLMFGSVAVAVSPHSLPSSVVIAVNLGLPSSFLDVVFVVTRAGLPSSFSGLPSFVDRGQLEPAFVCCDRGQLGTVVVPTLVAVLMDGGRLHLPGHRFIRSDTPPFTHRTQCQCCRNPINLTSMEGLHDCAKGHLLAYVTQLRDGEMRTPVEIKCTDESKHQERTPVHVVARGEIITPHWMVKPCKTQAFWSFCEGKMLSPVFYWHCDICNQCRDGSYWHCPRCQKCTQEQDLPCQHCAHRNDLLQWRNRVATQPLSLEATQPPPPSPPAQSPQGPVECCIS</sequence>
<evidence type="ECO:0000313" key="3">
    <source>
        <dbReference type="EMBL" id="KAJ4454553.1"/>
    </source>
</evidence>
<keyword evidence="4" id="KW-1185">Reference proteome</keyword>
<feature type="region of interest" description="Disordered" evidence="1">
    <location>
        <begin position="1398"/>
        <end position="1423"/>
    </location>
</feature>
<feature type="compositionally biased region" description="Acidic residues" evidence="1">
    <location>
        <begin position="1083"/>
        <end position="1097"/>
    </location>
</feature>
<feature type="compositionally biased region" description="Pro residues" evidence="1">
    <location>
        <begin position="1043"/>
        <end position="1055"/>
    </location>
</feature>
<comment type="caution">
    <text evidence="3">The sequence shown here is derived from an EMBL/GenBank/DDBJ whole genome shotgun (WGS) entry which is preliminary data.</text>
</comment>
<feature type="region of interest" description="Disordered" evidence="1">
    <location>
        <begin position="1"/>
        <end position="34"/>
    </location>
</feature>
<accession>A0ABQ8U761</accession>
<feature type="region of interest" description="Disordered" evidence="1">
    <location>
        <begin position="1035"/>
        <end position="1115"/>
    </location>
</feature>
<gene>
    <name evidence="3" type="ORF">PAPYR_10708</name>
</gene>
<proteinExistence type="predicted"/>
<evidence type="ECO:0000256" key="1">
    <source>
        <dbReference type="SAM" id="MobiDB-lite"/>
    </source>
</evidence>
<organism evidence="3 4">
    <name type="scientific">Paratrimastix pyriformis</name>
    <dbReference type="NCBI Taxonomy" id="342808"/>
    <lineage>
        <taxon>Eukaryota</taxon>
        <taxon>Metamonada</taxon>
        <taxon>Preaxostyla</taxon>
        <taxon>Paratrimastigidae</taxon>
        <taxon>Paratrimastix</taxon>
    </lineage>
</organism>
<dbReference type="Pfam" id="PF24818">
    <property type="entry name" value="PH_TRF2_HOY1"/>
    <property type="match status" value="1"/>
</dbReference>
<feature type="compositionally biased region" description="Basic and acidic residues" evidence="1">
    <location>
        <begin position="1"/>
        <end position="11"/>
    </location>
</feature>